<gene>
    <name evidence="3" type="ORF">GALL_55220</name>
</gene>
<dbReference type="InterPro" id="IPR002931">
    <property type="entry name" value="Transglutaminase-like"/>
</dbReference>
<dbReference type="Pfam" id="PF12969">
    <property type="entry name" value="DUF3857"/>
    <property type="match status" value="1"/>
</dbReference>
<proteinExistence type="predicted"/>
<dbReference type="Gene3D" id="2.60.120.1130">
    <property type="match status" value="1"/>
</dbReference>
<dbReference type="InterPro" id="IPR024618">
    <property type="entry name" value="DUF3857"/>
</dbReference>
<comment type="caution">
    <text evidence="3">The sequence shown here is derived from an EMBL/GenBank/DDBJ whole genome shotgun (WGS) entry which is preliminary data.</text>
</comment>
<dbReference type="Gene3D" id="2.60.40.3140">
    <property type="match status" value="1"/>
</dbReference>
<feature type="domain" description="DUF3857" evidence="2">
    <location>
        <begin position="52"/>
        <end position="212"/>
    </location>
</feature>
<evidence type="ECO:0000259" key="2">
    <source>
        <dbReference type="Pfam" id="PF12969"/>
    </source>
</evidence>
<dbReference type="InterPro" id="IPR038765">
    <property type="entry name" value="Papain-like_cys_pep_sf"/>
</dbReference>
<protein>
    <submittedName>
        <fullName evidence="3">Transglutaminase-like superfamily protein</fullName>
    </submittedName>
</protein>
<dbReference type="SUPFAM" id="SSF54001">
    <property type="entry name" value="Cysteine proteinases"/>
    <property type="match status" value="1"/>
</dbReference>
<evidence type="ECO:0000313" key="3">
    <source>
        <dbReference type="EMBL" id="OIR13138.1"/>
    </source>
</evidence>
<evidence type="ECO:0000259" key="1">
    <source>
        <dbReference type="Pfam" id="PF01841"/>
    </source>
</evidence>
<reference evidence="3" key="1">
    <citation type="submission" date="2016-10" db="EMBL/GenBank/DDBJ databases">
        <title>Sequence of Gallionella enrichment culture.</title>
        <authorList>
            <person name="Poehlein A."/>
            <person name="Muehling M."/>
            <person name="Daniel R."/>
        </authorList>
    </citation>
    <scope>NUCLEOTIDE SEQUENCE</scope>
</reference>
<name>A0A1J5SX40_9ZZZZ</name>
<dbReference type="Pfam" id="PF01841">
    <property type="entry name" value="Transglut_core"/>
    <property type="match status" value="1"/>
</dbReference>
<dbReference type="Gene3D" id="3.10.620.30">
    <property type="match status" value="1"/>
</dbReference>
<sequence length="632" mass="72564">MKKIIAIIIFSFPVLIKAQNYNVSLIPDSLLQNADAVLRFEDSKILIHSPKSATYKHKYAITILKESGDEYTQYVNHYDKFDKLTDVVARLYDATGKLMKTVKKREMDDIAYEDRITLFRDARVKKYQFYNKSYPFTVEFEEEEEMDGIFQLPVWDPIESENFSVQQSNFSVEVPTGYKIHYKLLNTTAQPKIMDAGNKTFYQWEVKNIKAIEDEPLMDDINNHIPGVYITPSNFEIGGYKGNMDSWNDLGKFIVELNKGRDELPDNVKQQVHQLTDNLSSVDEKIKVLYNYMQQNTHYVLVTLGMGGWQPFDANYVAQNKYGDCKALSNYMVSLLKEAKINAKYVLVTAGAGKRGLWPDFPAPYFNHAIMCVPNGKDTTWLECTSQTESAGFMGTFTGDRDVLLIDDDGGHVVHTPIYSAKNNLESRKVNASIDENGNLVAEIFTKHCGTQQELQHSLIHDATNEQREKYLNSTISLPTYKVERSDYKEIKGKIPVVDEYLKITSPNYASVSGKRLFVQPNLFNKASKLTPDAERKFDIKIKYSYLDIDSIDIKIPANYKVESMPKDQNMKNKFGEYKISYQFDGTTIHLVRLHEENTKSFPASEFSDLVNFRDAMYKADRAKIVFVKQTE</sequence>
<feature type="domain" description="Transglutaminase-like" evidence="1">
    <location>
        <begin position="272"/>
        <end position="352"/>
    </location>
</feature>
<dbReference type="AlphaFoldDB" id="A0A1J5SX40"/>
<dbReference type="EMBL" id="MLJW01000015">
    <property type="protein sequence ID" value="OIR13138.1"/>
    <property type="molecule type" value="Genomic_DNA"/>
</dbReference>
<organism evidence="3">
    <name type="scientific">mine drainage metagenome</name>
    <dbReference type="NCBI Taxonomy" id="410659"/>
    <lineage>
        <taxon>unclassified sequences</taxon>
        <taxon>metagenomes</taxon>
        <taxon>ecological metagenomes</taxon>
    </lineage>
</organism>
<accession>A0A1J5SX40</accession>